<dbReference type="Pfam" id="PF20613">
    <property type="entry name" value="HipA_2"/>
    <property type="match status" value="1"/>
</dbReference>
<dbReference type="Proteomes" id="UP001168380">
    <property type="component" value="Unassembled WGS sequence"/>
</dbReference>
<organism evidence="2 3">
    <name type="scientific">Gilvimarinus algae</name>
    <dbReference type="NCBI Taxonomy" id="3058037"/>
    <lineage>
        <taxon>Bacteria</taxon>
        <taxon>Pseudomonadati</taxon>
        <taxon>Pseudomonadota</taxon>
        <taxon>Gammaproteobacteria</taxon>
        <taxon>Cellvibrionales</taxon>
        <taxon>Cellvibrionaceae</taxon>
        <taxon>Gilvimarinus</taxon>
    </lineage>
</organism>
<gene>
    <name evidence="2" type="ORF">QWI16_16025</name>
</gene>
<dbReference type="RefSeq" id="WP_302714621.1">
    <property type="nucleotide sequence ID" value="NZ_JAULRT010000062.1"/>
</dbReference>
<accession>A0ABT8TID4</accession>
<feature type="domain" description="HipA-like kinase" evidence="1">
    <location>
        <begin position="3"/>
        <end position="237"/>
    </location>
</feature>
<evidence type="ECO:0000313" key="3">
    <source>
        <dbReference type="Proteomes" id="UP001168380"/>
    </source>
</evidence>
<proteinExistence type="predicted"/>
<name>A0ABT8TID4_9GAMM</name>
<reference evidence="2" key="1">
    <citation type="submission" date="2023-07" db="EMBL/GenBank/DDBJ databases">
        <title>Gilvimarinus algae sp. nov., isolated from the surface of Kelp.</title>
        <authorList>
            <person name="Sun Y.Y."/>
            <person name="Gong Y."/>
            <person name="Du Z.J."/>
        </authorList>
    </citation>
    <scope>NUCLEOTIDE SEQUENCE</scope>
    <source>
        <strain evidence="2">SDUM040014</strain>
    </source>
</reference>
<dbReference type="InterPro" id="IPR046748">
    <property type="entry name" value="HipA_2"/>
</dbReference>
<dbReference type="EMBL" id="JAULRT010000062">
    <property type="protein sequence ID" value="MDO3383691.1"/>
    <property type="molecule type" value="Genomic_DNA"/>
</dbReference>
<evidence type="ECO:0000259" key="1">
    <source>
        <dbReference type="Pfam" id="PF20613"/>
    </source>
</evidence>
<keyword evidence="3" id="KW-1185">Reference proteome</keyword>
<comment type="caution">
    <text evidence="2">The sequence shown here is derived from an EMBL/GenBank/DDBJ whole genome shotgun (WGS) entry which is preliminary data.</text>
</comment>
<protein>
    <recommendedName>
        <fullName evidence="1">HipA-like kinase domain-containing protein</fullName>
    </recommendedName>
</protein>
<sequence length="239" mass="27509">MDIVEIIQKFEQGATKPYLCRAENGERYVVKGRSAPVRERISEYVCAMLGRDFGLPIPECELVTIPEELVEFSSELMGGLGAGAAFASKYVSETQEVNREVLKHLPAQKLRELWVFDYWIKNEDRTLTVKGGNPNLFYRPRDQRLVVVDHNLAFDVSFDIESFRRLHLVVNAGLLPELEGVGNEDYKQRMSQAMENFDGYCDNLPPEWLDADANGREWVALIKRQLLEFKEDSFWEALK</sequence>
<evidence type="ECO:0000313" key="2">
    <source>
        <dbReference type="EMBL" id="MDO3383691.1"/>
    </source>
</evidence>